<dbReference type="InterPro" id="IPR012334">
    <property type="entry name" value="Pectin_lyas_fold"/>
</dbReference>
<protein>
    <submittedName>
        <fullName evidence="5">Filamentous hemagglutinin-like protein</fullName>
    </submittedName>
</protein>
<reference evidence="5" key="1">
    <citation type="submission" date="2016-01" db="EMBL/GenBank/DDBJ databases">
        <authorList>
            <person name="Peeters C."/>
        </authorList>
    </citation>
    <scope>NUCLEOTIDE SEQUENCE [LARGE SCALE GENOMIC DNA]</scope>
    <source>
        <strain evidence="5">LMG 29323</strain>
    </source>
</reference>
<feature type="domain" description="Filamentous haemagglutinin FhaB/tRNA nuclease CdiA-like TPS" evidence="4">
    <location>
        <begin position="52"/>
        <end position="165"/>
    </location>
</feature>
<sequence length="2027" mass="198736">MSDITCLRTRRHRREWERAIRRFAKRAARQAGLDIKASALLPLLVLIASPGALALPVGEQVQAGNVTINRPNASSMTITQGSQKGVVNWNGFSIQTGERVDISQPSAQAVLLNRVVGSEASRIAGQLNANGQVFLVNPAGVVFARGASVNVGSLVASTLGISTDEFLAGKYHFNQGAAPGAKVSVESGAKITAASGGAVALLGAQVDNSGYVSATLGKIAIGAGSDITLDFAGDGLTMLKVNKDVANALVSNAGTLEADGGVIVMSARAADDATASVLNQTGTVRARTVASRGGRIVLDGGTSGETDIGGSIDASAPQAGKGGQIDVTGYHVAVNDGARIDASGAQGGGRVRVGGGAAGKATDIANAQALWMSPNAHVNADALVAGDGGNIVMYGTEAARVYGELSARGGPQGGNGGLVETSGEYLETNGKNIHVDAPMGHGGQWLLDPASLQIVNTIPSSVSTSTSTSTSVSTSVSTPILTLSTGLSPLAVTNPAVFAPGATDTLVLASDITSQLNQGVSVAVSTSSAGTGTFNGAITMLGGTVITKTAPAASADATLTLSAYGSMTLLGRIGGAAGPQDATPNAPPSGRLNVVLDANKSNAAPGTNNIVLSGATISTNGGFLTIGVNAADAGTAAAANSFDGAAIGISGSRLDTTVPPGPGGLASGSVTINGRGALDIPSVIYGISDASVGLPKNTPLAAVTIDSSSIATSVGAISINGEAGNAAPLALGGVSISGATQISSVSGNIAIRGVAQAVPSLPASVSTGVSGIGVALIPAGVSTVQSPSVQSQSGNISIDGTAPDVQASTSVNGAGVRLEGASISTASGSVSVTGRASAYPANVSTGTSFVDGVDIIGSTLTSGGRMLVQGTVQPGGVIGGGVSISGNANAPTAITSNTQDVRIFGVGNGVPGIALQGGLVAGNTRQVDIRALAGDIDIRGSTTNQPFDAVFFPGVQMNDATVTVQGNNHLLSITGSTPGSAAGIGMNNSVVSAGRDPVAYPGTADTGNTLVLRADNGGNTPPVTITTTPIAQQPAAATSLYAPGGSLVFVPGSIDPLTLNIVADNARAINVGGGATGFTLTQAVLGQISPSVPHVIVGSSTHTGRITLNSATPTTGIQSLTLANGGAGSGGIGLPLGFLSGNVLTLQSAGTVTEGATGIHAALDLVGPGDFQLTSAGNGVGTLSLNGTRNVQFTTAGNLALENLTTYTFDGVTGRSVAQTGTGATLAGNVNLRTTDGGEGGPGDIFAQVPIAQNASGASTLAFHSNGVLNLQNDITSNGGPLDIVADARVGIIALGNAGEGPDVRLSFTTRGGNVTMGTQNGGASGFDGATVQIQSVDIDTTRAGAAGGNVTLHGIAPAFISNGDGQAFPAAGTPYGVDLNDAKIFSGTGTIEVQGQSLNPATNPGGGVILRNAGNNASVNPAATQLVSSAGGNAIRLYGTGSGANNHGVAILDNTSIQAPNGTVDVRGAVTGANANGYGALLRYGSISAANVSVAGSTSTATPGIGIGAVALPGNPDFAAGPFFINAGAAGAVILRAANDGTATSLIVRSGPSSIAAPGGTLGIAAASVDPSSFAVTAQNGVPITLFGTNATPGLSIDATSYQAFSPAFQTLVLGSSTQTGRITVEGPCAGGASCAQRPAVATGLTLQNTGANSQGIDLPSGIAMPGKTLALDSSGPVTDPGGIQAQTLLLAGGGDFDLADAGNDVKVLALSGAHDVKFSSAGDFTIGTASASGVDGATGNVASIGGTQAFVTGDLTAISDNGTIALGTPGAPTQLSAGGSIDLVMEKGVFRNDAGGTLSAGNVWRVWAMTRNGENRNGIDPGGALPNFYGCVYGGLCSWNGQPSQAVVPANGNHFVYVDRPTATITIGNQTRGEGTANGPFGFDISGLLGGDQRGSAIVAGPLRSSATTTSPAGAYSIDGAFSSPVGYNVVVAPGTLTVTPMQLQGAVFNRTGLQPLFTAQEQTFVYESNLGGVNICVGTNEPIVALQQSEGPADTLAAEWKRVRSRPNLNNCLVVNGQHGCGEF</sequence>
<dbReference type="Pfam" id="PF05860">
    <property type="entry name" value="TPS"/>
    <property type="match status" value="1"/>
</dbReference>
<dbReference type="OrthoDB" id="218680at2"/>
<organism evidence="5 6">
    <name type="scientific">Caballeronia pedi</name>
    <dbReference type="NCBI Taxonomy" id="1777141"/>
    <lineage>
        <taxon>Bacteria</taxon>
        <taxon>Pseudomonadati</taxon>
        <taxon>Pseudomonadota</taxon>
        <taxon>Betaproteobacteria</taxon>
        <taxon>Burkholderiales</taxon>
        <taxon>Burkholderiaceae</taxon>
        <taxon>Caballeronia</taxon>
    </lineage>
</organism>
<dbReference type="InterPro" id="IPR008638">
    <property type="entry name" value="FhaB/CdiA-like_TPS"/>
</dbReference>
<dbReference type="SMART" id="SM00912">
    <property type="entry name" value="Haemagg_act"/>
    <property type="match status" value="1"/>
</dbReference>
<evidence type="ECO:0000256" key="3">
    <source>
        <dbReference type="ARBA" id="ARBA00022729"/>
    </source>
</evidence>
<dbReference type="InterPro" id="IPR011050">
    <property type="entry name" value="Pectin_lyase_fold/virulence"/>
</dbReference>
<evidence type="ECO:0000256" key="2">
    <source>
        <dbReference type="ARBA" id="ARBA00022525"/>
    </source>
</evidence>
<dbReference type="Gene3D" id="2.160.20.10">
    <property type="entry name" value="Single-stranded right-handed beta-helix, Pectin lyase-like"/>
    <property type="match status" value="1"/>
</dbReference>
<name>A0A158D868_9BURK</name>
<evidence type="ECO:0000259" key="4">
    <source>
        <dbReference type="SMART" id="SM00912"/>
    </source>
</evidence>
<accession>A0A158D868</accession>
<dbReference type="InterPro" id="IPR041286">
    <property type="entry name" value="MBG_2"/>
</dbReference>
<keyword evidence="2" id="KW-0964">Secreted</keyword>
<comment type="subcellular location">
    <subcellularLocation>
        <location evidence="1">Secreted</location>
    </subcellularLocation>
</comment>
<dbReference type="InterPro" id="IPR050909">
    <property type="entry name" value="Bact_Autotransporter_VF"/>
</dbReference>
<keyword evidence="6" id="KW-1185">Reference proteome</keyword>
<dbReference type="Pfam" id="PF18676">
    <property type="entry name" value="MBG_2"/>
    <property type="match status" value="1"/>
</dbReference>
<evidence type="ECO:0000313" key="5">
    <source>
        <dbReference type="EMBL" id="SAK89977.1"/>
    </source>
</evidence>
<gene>
    <name evidence="5" type="ORF">AWB80_06359</name>
</gene>
<evidence type="ECO:0000256" key="1">
    <source>
        <dbReference type="ARBA" id="ARBA00004613"/>
    </source>
</evidence>
<dbReference type="NCBIfam" id="TIGR01901">
    <property type="entry name" value="adhes_NPXG"/>
    <property type="match status" value="1"/>
</dbReference>
<comment type="caution">
    <text evidence="5">The sequence shown here is derived from an EMBL/GenBank/DDBJ whole genome shotgun (WGS) entry which is preliminary data.</text>
</comment>
<dbReference type="PANTHER" id="PTHR12338:SF8">
    <property type="entry name" value="HEME_HEMOPEXIN-BINDING PROTEIN"/>
    <property type="match status" value="1"/>
</dbReference>
<proteinExistence type="predicted"/>
<dbReference type="EMBL" id="FCOE02000032">
    <property type="protein sequence ID" value="SAK89977.1"/>
    <property type="molecule type" value="Genomic_DNA"/>
</dbReference>
<evidence type="ECO:0000313" key="6">
    <source>
        <dbReference type="Proteomes" id="UP000054911"/>
    </source>
</evidence>
<dbReference type="STRING" id="1777141.AWB80_06359"/>
<dbReference type="PANTHER" id="PTHR12338">
    <property type="entry name" value="AUTOTRANSPORTER"/>
    <property type="match status" value="1"/>
</dbReference>
<dbReference type="GO" id="GO:0005576">
    <property type="term" value="C:extracellular region"/>
    <property type="evidence" value="ECO:0007669"/>
    <property type="project" value="UniProtKB-SubCell"/>
</dbReference>
<dbReference type="Proteomes" id="UP000054911">
    <property type="component" value="Unassembled WGS sequence"/>
</dbReference>
<dbReference type="RefSeq" id="WP_061178680.1">
    <property type="nucleotide sequence ID" value="NZ_FCOE02000032.1"/>
</dbReference>
<keyword evidence="3" id="KW-0732">Signal</keyword>
<dbReference type="SUPFAM" id="SSF51126">
    <property type="entry name" value="Pectin lyase-like"/>
    <property type="match status" value="1"/>
</dbReference>